<accession>A0A0E9RV92</accession>
<organism evidence="1">
    <name type="scientific">Anguilla anguilla</name>
    <name type="common">European freshwater eel</name>
    <name type="synonym">Muraena anguilla</name>
    <dbReference type="NCBI Taxonomy" id="7936"/>
    <lineage>
        <taxon>Eukaryota</taxon>
        <taxon>Metazoa</taxon>
        <taxon>Chordata</taxon>
        <taxon>Craniata</taxon>
        <taxon>Vertebrata</taxon>
        <taxon>Euteleostomi</taxon>
        <taxon>Actinopterygii</taxon>
        <taxon>Neopterygii</taxon>
        <taxon>Teleostei</taxon>
        <taxon>Anguilliformes</taxon>
        <taxon>Anguillidae</taxon>
        <taxon>Anguilla</taxon>
    </lineage>
</organism>
<name>A0A0E9RV92_ANGAN</name>
<proteinExistence type="predicted"/>
<protein>
    <submittedName>
        <fullName evidence="1">Uncharacterized protein</fullName>
    </submittedName>
</protein>
<dbReference type="EMBL" id="GBXM01076182">
    <property type="protein sequence ID" value="JAH32395.1"/>
    <property type="molecule type" value="Transcribed_RNA"/>
</dbReference>
<reference evidence="1" key="1">
    <citation type="submission" date="2014-11" db="EMBL/GenBank/DDBJ databases">
        <authorList>
            <person name="Amaro Gonzalez C."/>
        </authorList>
    </citation>
    <scope>NUCLEOTIDE SEQUENCE</scope>
</reference>
<reference evidence="1" key="2">
    <citation type="journal article" date="2015" name="Fish Shellfish Immunol.">
        <title>Early steps in the European eel (Anguilla anguilla)-Vibrio vulnificus interaction in the gills: Role of the RtxA13 toxin.</title>
        <authorList>
            <person name="Callol A."/>
            <person name="Pajuelo D."/>
            <person name="Ebbesson L."/>
            <person name="Teles M."/>
            <person name="MacKenzie S."/>
            <person name="Amaro C."/>
        </authorList>
    </citation>
    <scope>NUCLEOTIDE SEQUENCE</scope>
</reference>
<evidence type="ECO:0000313" key="1">
    <source>
        <dbReference type="EMBL" id="JAH32395.1"/>
    </source>
</evidence>
<dbReference type="AlphaFoldDB" id="A0A0E9RV92"/>
<sequence>MGCYSNSTDIQGSTVKINIDLKS</sequence>